<dbReference type="PANTHER" id="PTHR36926:SF1">
    <property type="entry name" value="COLICIN V PRODUCTION PROTEIN"/>
    <property type="match status" value="1"/>
</dbReference>
<dbReference type="Pfam" id="PF02674">
    <property type="entry name" value="Colicin_V"/>
    <property type="match status" value="1"/>
</dbReference>
<dbReference type="InterPro" id="IPR052719">
    <property type="entry name" value="CvpA-like"/>
</dbReference>
<accession>A0A1F6TUX2</accession>
<organism evidence="6 7">
    <name type="scientific">Candidatus Muproteobacteria bacterium RBG_16_65_34</name>
    <dbReference type="NCBI Taxonomy" id="1817760"/>
    <lineage>
        <taxon>Bacteria</taxon>
        <taxon>Pseudomonadati</taxon>
        <taxon>Pseudomonadota</taxon>
        <taxon>Candidatus Muproteobacteria</taxon>
    </lineage>
</organism>
<name>A0A1F6TUX2_9PROT</name>
<feature type="transmembrane region" description="Helical" evidence="5">
    <location>
        <begin position="101"/>
        <end position="124"/>
    </location>
</feature>
<evidence type="ECO:0000256" key="3">
    <source>
        <dbReference type="ARBA" id="ARBA00022989"/>
    </source>
</evidence>
<gene>
    <name evidence="6" type="ORF">A2151_08990</name>
</gene>
<evidence type="ECO:0000256" key="1">
    <source>
        <dbReference type="ARBA" id="ARBA00004141"/>
    </source>
</evidence>
<comment type="subcellular location">
    <subcellularLocation>
        <location evidence="1">Membrane</location>
        <topology evidence="1">Multi-pass membrane protein</topology>
    </subcellularLocation>
</comment>
<dbReference type="AlphaFoldDB" id="A0A1F6TUX2"/>
<dbReference type="InterPro" id="IPR003825">
    <property type="entry name" value="Colicin-V_CvpA"/>
</dbReference>
<dbReference type="STRING" id="1817760.A2151_08990"/>
<feature type="transmembrane region" description="Helical" evidence="5">
    <location>
        <begin position="6"/>
        <end position="24"/>
    </location>
</feature>
<dbReference type="PANTHER" id="PTHR36926">
    <property type="entry name" value="COLICIN V PRODUCTION PROTEIN"/>
    <property type="match status" value="1"/>
</dbReference>
<dbReference type="GO" id="GO:0009403">
    <property type="term" value="P:toxin biosynthetic process"/>
    <property type="evidence" value="ECO:0007669"/>
    <property type="project" value="InterPro"/>
</dbReference>
<dbReference type="GO" id="GO:0016020">
    <property type="term" value="C:membrane"/>
    <property type="evidence" value="ECO:0007669"/>
    <property type="project" value="UniProtKB-SubCell"/>
</dbReference>
<comment type="caution">
    <text evidence="6">The sequence shown here is derived from an EMBL/GenBank/DDBJ whole genome shotgun (WGS) entry which is preliminary data.</text>
</comment>
<keyword evidence="4 5" id="KW-0472">Membrane</keyword>
<dbReference type="EMBL" id="MFSU01000014">
    <property type="protein sequence ID" value="OGI48943.1"/>
    <property type="molecule type" value="Genomic_DNA"/>
</dbReference>
<dbReference type="Proteomes" id="UP000178885">
    <property type="component" value="Unassembled WGS sequence"/>
</dbReference>
<proteinExistence type="predicted"/>
<evidence type="ECO:0008006" key="8">
    <source>
        <dbReference type="Google" id="ProtNLM"/>
    </source>
</evidence>
<keyword evidence="2 5" id="KW-0812">Transmembrane</keyword>
<evidence type="ECO:0000256" key="4">
    <source>
        <dbReference type="ARBA" id="ARBA00023136"/>
    </source>
</evidence>
<reference evidence="6 7" key="1">
    <citation type="journal article" date="2016" name="Nat. Commun.">
        <title>Thousands of microbial genomes shed light on interconnected biogeochemical processes in an aquifer system.</title>
        <authorList>
            <person name="Anantharaman K."/>
            <person name="Brown C.T."/>
            <person name="Hug L.A."/>
            <person name="Sharon I."/>
            <person name="Castelle C.J."/>
            <person name="Probst A.J."/>
            <person name="Thomas B.C."/>
            <person name="Singh A."/>
            <person name="Wilkins M.J."/>
            <person name="Karaoz U."/>
            <person name="Brodie E.L."/>
            <person name="Williams K.H."/>
            <person name="Hubbard S.S."/>
            <person name="Banfield J.F."/>
        </authorList>
    </citation>
    <scope>NUCLEOTIDE SEQUENCE [LARGE SCALE GENOMIC DNA]</scope>
</reference>
<evidence type="ECO:0000256" key="2">
    <source>
        <dbReference type="ARBA" id="ARBA00022692"/>
    </source>
</evidence>
<feature type="transmembrane region" description="Helical" evidence="5">
    <location>
        <begin position="31"/>
        <end position="52"/>
    </location>
</feature>
<evidence type="ECO:0000256" key="5">
    <source>
        <dbReference type="SAM" id="Phobius"/>
    </source>
</evidence>
<protein>
    <recommendedName>
        <fullName evidence="8">Colicin V production protein</fullName>
    </recommendedName>
</protein>
<keyword evidence="3 5" id="KW-1133">Transmembrane helix</keyword>
<evidence type="ECO:0000313" key="6">
    <source>
        <dbReference type="EMBL" id="OGI48943.1"/>
    </source>
</evidence>
<evidence type="ECO:0000313" key="7">
    <source>
        <dbReference type="Proteomes" id="UP000178885"/>
    </source>
</evidence>
<sequence length="164" mass="17974">MNTFDLLILACLLVFTAIGAWRGLVREAVSFATWVLASLLAWLYAGDLARAFEGLTGDPVLRQVLAFAAIFAAVFIIGAIAGALLHRLLLRNASFRVTNRILGGCIGLARGSVVILIVFLLAGLTDYPQRPWWRAALFAPWFERVALYASGYIPPDVARHIRYG</sequence>
<feature type="transmembrane region" description="Helical" evidence="5">
    <location>
        <begin position="64"/>
        <end position="89"/>
    </location>
</feature>